<keyword evidence="2" id="KW-0732">Signal</keyword>
<comment type="caution">
    <text evidence="3">The sequence shown here is derived from an EMBL/GenBank/DDBJ whole genome shotgun (WGS) entry which is preliminary data.</text>
</comment>
<protein>
    <submittedName>
        <fullName evidence="3">Uncharacterized protein</fullName>
    </submittedName>
</protein>
<evidence type="ECO:0000313" key="3">
    <source>
        <dbReference type="EMBL" id="ETO15233.1"/>
    </source>
</evidence>
<reference evidence="3 4" key="1">
    <citation type="journal article" date="2013" name="Curr. Biol.">
        <title>The Genome of the Foraminiferan Reticulomyxa filosa.</title>
        <authorList>
            <person name="Glockner G."/>
            <person name="Hulsmann N."/>
            <person name="Schleicher M."/>
            <person name="Noegel A.A."/>
            <person name="Eichinger L."/>
            <person name="Gallinger C."/>
            <person name="Pawlowski J."/>
            <person name="Sierra R."/>
            <person name="Euteneuer U."/>
            <person name="Pillet L."/>
            <person name="Moustafa A."/>
            <person name="Platzer M."/>
            <person name="Groth M."/>
            <person name="Szafranski K."/>
            <person name="Schliwa M."/>
        </authorList>
    </citation>
    <scope>NUCLEOTIDE SEQUENCE [LARGE SCALE GENOMIC DNA]</scope>
</reference>
<feature type="signal peptide" evidence="2">
    <location>
        <begin position="1"/>
        <end position="22"/>
    </location>
</feature>
<sequence length="240" mass="27975">MTSNALLIRFIVFLETFAFITTSNCSNYQMMLFIHCLDTCKAGTGGSFLSSQFRTCHNLLVITYLFIHSNHGLFLGFILTKTKIVLMKKCVKWPLNKVMKSHLPNFQYVLNHLDIHLCIIDQIKTIQTHEIDEKQLDGIIELFMDGLVYKDEDVHNNYIVINKLLNGNFQHQSKWNNIDGDIEYPCLNNEIEEFSNDENTYKGRLVTIQIGIQNHPKIDINDSYNKHRQTPLHLVINHQY</sequence>
<evidence type="ECO:0000256" key="1">
    <source>
        <dbReference type="SAM" id="Phobius"/>
    </source>
</evidence>
<dbReference type="OrthoDB" id="194358at2759"/>
<keyword evidence="1" id="KW-0472">Membrane</keyword>
<dbReference type="EMBL" id="ASPP01019347">
    <property type="protein sequence ID" value="ETO15233.1"/>
    <property type="molecule type" value="Genomic_DNA"/>
</dbReference>
<feature type="transmembrane region" description="Helical" evidence="1">
    <location>
        <begin position="59"/>
        <end position="79"/>
    </location>
</feature>
<proteinExistence type="predicted"/>
<keyword evidence="1" id="KW-0812">Transmembrane</keyword>
<dbReference type="Proteomes" id="UP000023152">
    <property type="component" value="Unassembled WGS sequence"/>
</dbReference>
<keyword evidence="1" id="KW-1133">Transmembrane helix</keyword>
<evidence type="ECO:0000256" key="2">
    <source>
        <dbReference type="SAM" id="SignalP"/>
    </source>
</evidence>
<evidence type="ECO:0000313" key="4">
    <source>
        <dbReference type="Proteomes" id="UP000023152"/>
    </source>
</evidence>
<organism evidence="3 4">
    <name type="scientific">Reticulomyxa filosa</name>
    <dbReference type="NCBI Taxonomy" id="46433"/>
    <lineage>
        <taxon>Eukaryota</taxon>
        <taxon>Sar</taxon>
        <taxon>Rhizaria</taxon>
        <taxon>Retaria</taxon>
        <taxon>Foraminifera</taxon>
        <taxon>Monothalamids</taxon>
        <taxon>Reticulomyxidae</taxon>
        <taxon>Reticulomyxa</taxon>
    </lineage>
</organism>
<accession>X6MMJ3</accession>
<gene>
    <name evidence="3" type="ORF">RFI_22131</name>
</gene>
<name>X6MMJ3_RETFI</name>
<feature type="chain" id="PRO_5004975385" evidence="2">
    <location>
        <begin position="23"/>
        <end position="240"/>
    </location>
</feature>
<keyword evidence="4" id="KW-1185">Reference proteome</keyword>
<dbReference type="AlphaFoldDB" id="X6MMJ3"/>